<feature type="region of interest" description="Disordered" evidence="13">
    <location>
        <begin position="396"/>
        <end position="417"/>
    </location>
</feature>
<evidence type="ECO:0000256" key="6">
    <source>
        <dbReference type="ARBA" id="ARBA00022989"/>
    </source>
</evidence>
<evidence type="ECO:0000256" key="11">
    <source>
        <dbReference type="ARBA" id="ARBA00023303"/>
    </source>
</evidence>
<keyword evidence="7" id="KW-0915">Sodium</keyword>
<evidence type="ECO:0000256" key="12">
    <source>
        <dbReference type="RuleBase" id="RU000679"/>
    </source>
</evidence>
<dbReference type="GO" id="GO:0005886">
    <property type="term" value="C:plasma membrane"/>
    <property type="evidence" value="ECO:0007669"/>
    <property type="project" value="TreeGrafter"/>
</dbReference>
<evidence type="ECO:0000256" key="9">
    <source>
        <dbReference type="ARBA" id="ARBA00023136"/>
    </source>
</evidence>
<evidence type="ECO:0000256" key="7">
    <source>
        <dbReference type="ARBA" id="ARBA00023053"/>
    </source>
</evidence>
<dbReference type="VEuPathDB" id="VectorBase:GAUT029281"/>
<evidence type="ECO:0000256" key="4">
    <source>
        <dbReference type="ARBA" id="ARBA00022461"/>
    </source>
</evidence>
<evidence type="ECO:0000256" key="5">
    <source>
        <dbReference type="ARBA" id="ARBA00022692"/>
    </source>
</evidence>
<name>A0A1A9V8K0_GLOAU</name>
<keyword evidence="4 12" id="KW-0894">Sodium channel</keyword>
<keyword evidence="9 14" id="KW-0472">Membrane</keyword>
<keyword evidence="11 12" id="KW-0407">Ion channel</keyword>
<feature type="transmembrane region" description="Helical" evidence="14">
    <location>
        <begin position="302"/>
        <end position="331"/>
    </location>
</feature>
<comment type="similarity">
    <text evidence="2 12">Belongs to the amiloride-sensitive sodium channel (TC 1.A.6) family.</text>
</comment>
<evidence type="ECO:0000256" key="13">
    <source>
        <dbReference type="SAM" id="MobiDB-lite"/>
    </source>
</evidence>
<sequence length="417" mass="48900">MSLWEKFQTNPTITGLDTDFYNQNVIFPTTVVCPVEAWDHNKTYNFVYNTLANYEESVANRIAPFLESLPNLNFENLHKTVALGMSMGNELNRQTLRQWAFQAIYLRTEVQYDLYETDKKWALLAELNVKADVYVFSNEDYFGKEFNPQFTWDLGQFVEVRISKKNTYTTDESRQLSISQRKCIFYDEVKLQYFPDEYTFSSCMKECRMRNAIKLCKCLPPFYRPATDARYCGVKELSCLEKYKGNITHNRDCRHCELGCSKTVYNIEKLMKSTENPSYHGVLVEFLTWPIIRYKREVLFGWVDLLVSFGGIASLFLGFSLLSGVEIIYYFTIRACCMVYKNRQELIETEEKIRNKPPPPINMKLNTQVHNRQQVISKIDEPSNVQEISVVERKMNYDKPPNYNEATSSSIRRPDKV</sequence>
<dbReference type="AlphaFoldDB" id="A0A1A9V8K0"/>
<comment type="subcellular location">
    <subcellularLocation>
        <location evidence="1">Membrane</location>
        <topology evidence="1">Multi-pass membrane protein</topology>
    </subcellularLocation>
</comment>
<dbReference type="Pfam" id="PF00858">
    <property type="entry name" value="ASC"/>
    <property type="match status" value="1"/>
</dbReference>
<evidence type="ECO:0000256" key="8">
    <source>
        <dbReference type="ARBA" id="ARBA00023065"/>
    </source>
</evidence>
<keyword evidence="8 12" id="KW-0406">Ion transport</keyword>
<keyword evidence="16" id="KW-1185">Reference proteome</keyword>
<dbReference type="EnsemblMetazoa" id="GAUT029281-RA">
    <property type="protein sequence ID" value="GAUT029281-PA"/>
    <property type="gene ID" value="GAUT029281"/>
</dbReference>
<dbReference type="STRING" id="7395.A0A1A9V8K0"/>
<keyword evidence="10 12" id="KW-0739">Sodium transport</keyword>
<dbReference type="Gene3D" id="1.10.287.820">
    <property type="entry name" value="Acid-sensing ion channel domain"/>
    <property type="match status" value="1"/>
</dbReference>
<keyword evidence="5 12" id="KW-0812">Transmembrane</keyword>
<evidence type="ECO:0000313" key="16">
    <source>
        <dbReference type="Proteomes" id="UP000078200"/>
    </source>
</evidence>
<organism evidence="15 16">
    <name type="scientific">Glossina austeni</name>
    <name type="common">Savannah tsetse fly</name>
    <dbReference type="NCBI Taxonomy" id="7395"/>
    <lineage>
        <taxon>Eukaryota</taxon>
        <taxon>Metazoa</taxon>
        <taxon>Ecdysozoa</taxon>
        <taxon>Arthropoda</taxon>
        <taxon>Hexapoda</taxon>
        <taxon>Insecta</taxon>
        <taxon>Pterygota</taxon>
        <taxon>Neoptera</taxon>
        <taxon>Endopterygota</taxon>
        <taxon>Diptera</taxon>
        <taxon>Brachycera</taxon>
        <taxon>Muscomorpha</taxon>
        <taxon>Hippoboscoidea</taxon>
        <taxon>Glossinidae</taxon>
        <taxon>Glossina</taxon>
    </lineage>
</organism>
<keyword evidence="6 14" id="KW-1133">Transmembrane helix</keyword>
<accession>A0A1A9V8K0</accession>
<evidence type="ECO:0000256" key="10">
    <source>
        <dbReference type="ARBA" id="ARBA00023201"/>
    </source>
</evidence>
<evidence type="ECO:0000256" key="2">
    <source>
        <dbReference type="ARBA" id="ARBA00007193"/>
    </source>
</evidence>
<evidence type="ECO:0000256" key="3">
    <source>
        <dbReference type="ARBA" id="ARBA00022448"/>
    </source>
</evidence>
<dbReference type="PANTHER" id="PTHR11690:SF247">
    <property type="entry name" value="PICKPOCKET 23, ISOFORM C"/>
    <property type="match status" value="1"/>
</dbReference>
<dbReference type="Gene3D" id="1.10.287.770">
    <property type="entry name" value="YojJ-like"/>
    <property type="match status" value="1"/>
</dbReference>
<evidence type="ECO:0000313" key="15">
    <source>
        <dbReference type="EnsemblMetazoa" id="GAUT029281-PA"/>
    </source>
</evidence>
<keyword evidence="3 12" id="KW-0813">Transport</keyword>
<evidence type="ECO:0000256" key="1">
    <source>
        <dbReference type="ARBA" id="ARBA00004141"/>
    </source>
</evidence>
<dbReference type="PANTHER" id="PTHR11690">
    <property type="entry name" value="AMILORIDE-SENSITIVE SODIUM CHANNEL-RELATED"/>
    <property type="match status" value="1"/>
</dbReference>
<evidence type="ECO:0000256" key="14">
    <source>
        <dbReference type="SAM" id="Phobius"/>
    </source>
</evidence>
<dbReference type="InterPro" id="IPR001873">
    <property type="entry name" value="ENaC"/>
</dbReference>
<proteinExistence type="inferred from homology"/>
<protein>
    <submittedName>
        <fullName evidence="15">Uncharacterized protein</fullName>
    </submittedName>
</protein>
<dbReference type="GO" id="GO:0015280">
    <property type="term" value="F:ligand-gated sodium channel activity"/>
    <property type="evidence" value="ECO:0007669"/>
    <property type="project" value="TreeGrafter"/>
</dbReference>
<dbReference type="Proteomes" id="UP000078200">
    <property type="component" value="Unassembled WGS sequence"/>
</dbReference>
<reference evidence="15" key="1">
    <citation type="submission" date="2020-05" db="UniProtKB">
        <authorList>
            <consortium name="EnsemblMetazoa"/>
        </authorList>
    </citation>
    <scope>IDENTIFICATION</scope>
    <source>
        <strain evidence="15">TTRI</strain>
    </source>
</reference>